<name>A0A168SIG0_ABSGL</name>
<dbReference type="GO" id="GO:0003677">
    <property type="term" value="F:DNA binding"/>
    <property type="evidence" value="ECO:0007669"/>
    <property type="project" value="InterPro"/>
</dbReference>
<dbReference type="InterPro" id="IPR031872">
    <property type="entry name" value="NDC10_II"/>
</dbReference>
<feature type="domain" description="Ndc10" evidence="1">
    <location>
        <begin position="32"/>
        <end position="189"/>
    </location>
</feature>
<accession>A0A168SIG0</accession>
<gene>
    <name evidence="2" type="primary">ABSGL_14145.1 scaffold 14385</name>
</gene>
<reference evidence="2" key="1">
    <citation type="submission" date="2016-04" db="EMBL/GenBank/DDBJ databases">
        <authorList>
            <person name="Evans L.H."/>
            <person name="Alamgir A."/>
            <person name="Owens N."/>
            <person name="Weber N.D."/>
            <person name="Virtaneva K."/>
            <person name="Barbian K."/>
            <person name="Babar A."/>
            <person name="Rosenke K."/>
        </authorList>
    </citation>
    <scope>NUCLEOTIDE SEQUENCE [LARGE SCALE GENOMIC DNA]</scope>
    <source>
        <strain evidence="2">CBS 101.48</strain>
    </source>
</reference>
<dbReference type="AlphaFoldDB" id="A0A168SIG0"/>
<evidence type="ECO:0000259" key="1">
    <source>
        <dbReference type="Pfam" id="PF16787"/>
    </source>
</evidence>
<dbReference type="InterPro" id="IPR038279">
    <property type="entry name" value="Ndc10_dom2_sf"/>
</dbReference>
<sequence length="267" mass="30478">MQLISIERYPRTSPRMLHAPGCLSRLRENACEALSSPGIRSNKKTHVNCGSSARIAGNVCANVDQTRRQGRWNNTTINGAYLTNLPRELVRSMADFPTYGRFFYLACAALSPPTSLCKKLFPAICEWHDRLAAKELSPGDPIQPTVAENAFVQVIMMFRKTFIQDSVLMMELHPCYPIWQHSIFSDPAYLSFKRDMLQIEAQERDPAHTLLQQCVPMHSRFQAPIGYKIIIFCPSSYFAPSSPRHYFFASIVILFTPRRQTNERTSR</sequence>
<protein>
    <recommendedName>
        <fullName evidence="1">Ndc10 domain-containing protein</fullName>
    </recommendedName>
</protein>
<proteinExistence type="predicted"/>
<keyword evidence="3" id="KW-1185">Reference proteome</keyword>
<dbReference type="Proteomes" id="UP000078561">
    <property type="component" value="Unassembled WGS sequence"/>
</dbReference>
<dbReference type="Pfam" id="PF16787">
    <property type="entry name" value="NDC10_II"/>
    <property type="match status" value="1"/>
</dbReference>
<evidence type="ECO:0000313" key="3">
    <source>
        <dbReference type="Proteomes" id="UP000078561"/>
    </source>
</evidence>
<dbReference type="OrthoDB" id="120763at2759"/>
<dbReference type="InParanoid" id="A0A168SIG0"/>
<organism evidence="2">
    <name type="scientific">Absidia glauca</name>
    <name type="common">Pin mould</name>
    <dbReference type="NCBI Taxonomy" id="4829"/>
    <lineage>
        <taxon>Eukaryota</taxon>
        <taxon>Fungi</taxon>
        <taxon>Fungi incertae sedis</taxon>
        <taxon>Mucoromycota</taxon>
        <taxon>Mucoromycotina</taxon>
        <taxon>Mucoromycetes</taxon>
        <taxon>Mucorales</taxon>
        <taxon>Cunninghamellaceae</taxon>
        <taxon>Absidia</taxon>
    </lineage>
</organism>
<dbReference type="Gene3D" id="1.10.443.20">
    <property type="entry name" value="Centromere DNA-binding protein complex CBF3 subunit, domain 2"/>
    <property type="match status" value="1"/>
</dbReference>
<dbReference type="EMBL" id="LT554895">
    <property type="protein sequence ID" value="SAM08482.1"/>
    <property type="molecule type" value="Genomic_DNA"/>
</dbReference>
<evidence type="ECO:0000313" key="2">
    <source>
        <dbReference type="EMBL" id="SAM08482.1"/>
    </source>
</evidence>